<evidence type="ECO:0000313" key="1">
    <source>
        <dbReference type="EMBL" id="RVD77063.1"/>
    </source>
</evidence>
<dbReference type="RefSeq" id="WP_127650005.1">
    <property type="nucleotide sequence ID" value="NZ_MKWS01000009.1"/>
</dbReference>
<proteinExistence type="predicted"/>
<reference evidence="1 2" key="1">
    <citation type="submission" date="2016-10" db="EMBL/GenBank/DDBJ databases">
        <title>Search of new enzymes for the oxidation of sulfur compounds.</title>
        <authorList>
            <person name="Novo A."/>
            <person name="Moreira I.S."/>
            <person name="Castro P.M."/>
        </authorList>
    </citation>
    <scope>NUCLEOTIDE SEQUENCE [LARGE SCALE GENOMIC DNA]</scope>
    <source>
        <strain evidence="1 2">A9</strain>
    </source>
</reference>
<organism evidence="1 2">
    <name type="scientific">Pseudomonas koreensis</name>
    <dbReference type="NCBI Taxonomy" id="198620"/>
    <lineage>
        <taxon>Bacteria</taxon>
        <taxon>Pseudomonadati</taxon>
        <taxon>Pseudomonadota</taxon>
        <taxon>Gammaproteobacteria</taxon>
        <taxon>Pseudomonadales</taxon>
        <taxon>Pseudomonadaceae</taxon>
        <taxon>Pseudomonas</taxon>
    </lineage>
</organism>
<evidence type="ECO:0000313" key="2">
    <source>
        <dbReference type="Proteomes" id="UP000288002"/>
    </source>
</evidence>
<gene>
    <name evidence="1" type="ORF">A9HBioS_3086</name>
</gene>
<dbReference type="Proteomes" id="UP000288002">
    <property type="component" value="Unassembled WGS sequence"/>
</dbReference>
<dbReference type="EMBL" id="MKWS01000009">
    <property type="protein sequence ID" value="RVD77063.1"/>
    <property type="molecule type" value="Genomic_DNA"/>
</dbReference>
<accession>A0AA94END0</accession>
<sequence>MSTKSLPPESVEKLLKCFAEDRTNQQIAYKVGCGYATVARYLRAFGLSRSGKGRHREITDDCLVLAAEMRAQRKKWSEVEARIGFCRPTIQRWMKESRTTA</sequence>
<dbReference type="AlphaFoldDB" id="A0AA94END0"/>
<protein>
    <submittedName>
        <fullName evidence="1">Uncharacterized protein</fullName>
    </submittedName>
</protein>
<name>A0AA94END0_9PSED</name>
<comment type="caution">
    <text evidence="1">The sequence shown here is derived from an EMBL/GenBank/DDBJ whole genome shotgun (WGS) entry which is preliminary data.</text>
</comment>